<dbReference type="Proteomes" id="UP000767854">
    <property type="component" value="Unassembled WGS sequence"/>
</dbReference>
<evidence type="ECO:0000256" key="5">
    <source>
        <dbReference type="ARBA" id="ARBA00035244"/>
    </source>
</evidence>
<comment type="subunit">
    <text evidence="2 6">Part of the 50S ribosomal subunit.</text>
</comment>
<dbReference type="GO" id="GO:0005840">
    <property type="term" value="C:ribosome"/>
    <property type="evidence" value="ECO:0007669"/>
    <property type="project" value="UniProtKB-KW"/>
</dbReference>
<dbReference type="EMBL" id="JAFBDT010000008">
    <property type="protein sequence ID" value="MBM7561796.1"/>
    <property type="molecule type" value="Genomic_DNA"/>
</dbReference>
<comment type="similarity">
    <text evidence="1 6">Belongs to the universal ribosomal protein uL4 family.</text>
</comment>
<keyword evidence="3 6" id="KW-0689">Ribosomal protein</keyword>
<reference evidence="8 9" key="1">
    <citation type="submission" date="2021-01" db="EMBL/GenBank/DDBJ databases">
        <title>Genomic Encyclopedia of Type Strains, Phase IV (KMG-IV): sequencing the most valuable type-strain genomes for metagenomic binning, comparative biology and taxonomic classification.</title>
        <authorList>
            <person name="Goeker M."/>
        </authorList>
    </citation>
    <scope>NUCLEOTIDE SEQUENCE [LARGE SCALE GENOMIC DNA]</scope>
    <source>
        <strain evidence="8 9">DSM 24436</strain>
    </source>
</reference>
<dbReference type="NCBIfam" id="TIGR03953">
    <property type="entry name" value="rplD_bact"/>
    <property type="match status" value="1"/>
</dbReference>
<dbReference type="PANTHER" id="PTHR10746">
    <property type="entry name" value="50S RIBOSOMAL PROTEIN L4"/>
    <property type="match status" value="1"/>
</dbReference>
<evidence type="ECO:0000313" key="9">
    <source>
        <dbReference type="Proteomes" id="UP000767854"/>
    </source>
</evidence>
<evidence type="ECO:0000256" key="7">
    <source>
        <dbReference type="SAM" id="MobiDB-lite"/>
    </source>
</evidence>
<dbReference type="PANTHER" id="PTHR10746:SF6">
    <property type="entry name" value="LARGE RIBOSOMAL SUBUNIT PROTEIN UL4M"/>
    <property type="match status" value="1"/>
</dbReference>
<protein>
    <recommendedName>
        <fullName evidence="5 6">Large ribosomal subunit protein uL4</fullName>
    </recommendedName>
</protein>
<dbReference type="InterPro" id="IPR002136">
    <property type="entry name" value="Ribosomal_uL4"/>
</dbReference>
<keyword evidence="9" id="KW-1185">Reference proteome</keyword>
<evidence type="ECO:0000256" key="3">
    <source>
        <dbReference type="ARBA" id="ARBA00022980"/>
    </source>
</evidence>
<evidence type="ECO:0000256" key="6">
    <source>
        <dbReference type="HAMAP-Rule" id="MF_01328"/>
    </source>
</evidence>
<feature type="region of interest" description="Disordered" evidence="7">
    <location>
        <begin position="47"/>
        <end position="74"/>
    </location>
</feature>
<proteinExistence type="inferred from homology"/>
<gene>
    <name evidence="6" type="primary">rplD</name>
    <name evidence="8" type="ORF">JOC49_001337</name>
</gene>
<comment type="caution">
    <text evidence="8">The sequence shown here is derived from an EMBL/GenBank/DDBJ whole genome shotgun (WGS) entry which is preliminary data.</text>
</comment>
<dbReference type="RefSeq" id="WP_204663647.1">
    <property type="nucleotide sequence ID" value="NZ_JAFBDT010000008.1"/>
</dbReference>
<dbReference type="Gene3D" id="3.40.1370.10">
    <property type="match status" value="1"/>
</dbReference>
<sequence length="208" mass="22976">MPKLEVLNVSGQKVTEIELNETIFGIEPNVPVMHEIVKNYLANQRQGTQSAKTRAEVRGGGRKPFRQKGTGNARQGTIRAPHYVGGGVVFAPKPRSYRYTLPKKVKRLGLKSALSAKVRDQELIVLDELVMAAPKTKDMLNIINNIKVNGKKVLFVTGDVENNVIKASNNIEGVSTTFVGSINVYDILNHDYCVVTKNAVEKIEEVYA</sequence>
<dbReference type="HAMAP" id="MF_01328_B">
    <property type="entry name" value="Ribosomal_uL4_B"/>
    <property type="match status" value="1"/>
</dbReference>
<accession>A0ABS2MQZ4</accession>
<evidence type="ECO:0000256" key="4">
    <source>
        <dbReference type="ARBA" id="ARBA00023274"/>
    </source>
</evidence>
<organism evidence="8 9">
    <name type="scientific">Fusibacter tunisiensis</name>
    <dbReference type="NCBI Taxonomy" id="1008308"/>
    <lineage>
        <taxon>Bacteria</taxon>
        <taxon>Bacillati</taxon>
        <taxon>Bacillota</taxon>
        <taxon>Clostridia</taxon>
        <taxon>Eubacteriales</taxon>
        <taxon>Eubacteriales Family XII. Incertae Sedis</taxon>
        <taxon>Fusibacter</taxon>
    </lineage>
</organism>
<dbReference type="Pfam" id="PF00573">
    <property type="entry name" value="Ribosomal_L4"/>
    <property type="match status" value="1"/>
</dbReference>
<evidence type="ECO:0000256" key="2">
    <source>
        <dbReference type="ARBA" id="ARBA00011838"/>
    </source>
</evidence>
<comment type="function">
    <text evidence="6">Forms part of the polypeptide exit tunnel.</text>
</comment>
<dbReference type="InterPro" id="IPR023574">
    <property type="entry name" value="Ribosomal_uL4_dom_sf"/>
</dbReference>
<name>A0ABS2MQZ4_9FIRM</name>
<evidence type="ECO:0000256" key="1">
    <source>
        <dbReference type="ARBA" id="ARBA00010528"/>
    </source>
</evidence>
<keyword evidence="4 6" id="KW-0687">Ribonucleoprotein</keyword>
<dbReference type="InterPro" id="IPR013005">
    <property type="entry name" value="Ribosomal_uL4-like"/>
</dbReference>
<keyword evidence="6" id="KW-0694">RNA-binding</keyword>
<keyword evidence="6" id="KW-0699">rRNA-binding</keyword>
<dbReference type="SUPFAM" id="SSF52166">
    <property type="entry name" value="Ribosomal protein L4"/>
    <property type="match status" value="1"/>
</dbReference>
<comment type="function">
    <text evidence="6">One of the primary rRNA binding proteins, this protein initially binds near the 5'-end of the 23S rRNA. It is important during the early stages of 50S assembly. It makes multiple contacts with different domains of the 23S rRNA in the assembled 50S subunit and ribosome.</text>
</comment>
<evidence type="ECO:0000313" key="8">
    <source>
        <dbReference type="EMBL" id="MBM7561796.1"/>
    </source>
</evidence>